<proteinExistence type="predicted"/>
<keyword evidence="2" id="KW-1185">Reference proteome</keyword>
<reference evidence="1 2" key="1">
    <citation type="journal article" date="2014" name="Genome Announc.">
        <title>Draft Genome Sequence of the Antitrypanosomally Active Sponge-Associated Bacterium Actinokineospora sp. Strain EG49.</title>
        <authorList>
            <person name="Harjes J."/>
            <person name="Ryu T."/>
            <person name="Abdelmohsen U.R."/>
            <person name="Moitinho-Silva L."/>
            <person name="Horn H."/>
            <person name="Ravasi T."/>
            <person name="Hentschel U."/>
        </authorList>
    </citation>
    <scope>NUCLEOTIDE SEQUENCE [LARGE SCALE GENOMIC DNA]</scope>
    <source>
        <strain evidence="1 2">EG49</strain>
    </source>
</reference>
<dbReference type="InterPro" id="IPR036249">
    <property type="entry name" value="Thioredoxin-like_sf"/>
</dbReference>
<dbReference type="SUPFAM" id="SSF52833">
    <property type="entry name" value="Thioredoxin-like"/>
    <property type="match status" value="1"/>
</dbReference>
<gene>
    <name evidence="1" type="ORF">UO65_2788</name>
</gene>
<dbReference type="PATRIC" id="fig|909613.9.peg.2789"/>
<protein>
    <submittedName>
        <fullName evidence="1">Uncharacterized protein</fullName>
    </submittedName>
</protein>
<dbReference type="STRING" id="909613.UO65_2788"/>
<evidence type="ECO:0000313" key="2">
    <source>
        <dbReference type="Proteomes" id="UP000019277"/>
    </source>
</evidence>
<dbReference type="Pfam" id="PF22234">
    <property type="entry name" value="Rv2466c-like"/>
    <property type="match status" value="1"/>
</dbReference>
<dbReference type="AlphaFoldDB" id="W7J7D0"/>
<dbReference type="InterPro" id="IPR053977">
    <property type="entry name" value="Rv2466c-like"/>
</dbReference>
<accession>A0A8E3BEZ0</accession>
<sequence length="211" mass="23220">MTAAQSPEAPVTRTKVDFYFDPACPFAWITSRWILEVEQHRDLDLNFRVMSLSVLNEGRDLPEQYREMLDKAWGPVRVAVAAAQAHGEGVLRDLYTALGTRIHNQGNKDTDAVIAEALAEVGLPAELAAAAHTDEYDEALRKMHHEGMDPVGEDVGTPTIHIDGVAFFGPVLSSIPRGEEAAKVFDGARLLAGYPDFFELKRTRTGGLNFD</sequence>
<dbReference type="Proteomes" id="UP000019277">
    <property type="component" value="Unassembled WGS sequence"/>
</dbReference>
<dbReference type="RefSeq" id="WP_035282469.1">
    <property type="nucleotide sequence ID" value="NZ_AYXG01000099.1"/>
</dbReference>
<dbReference type="OrthoDB" id="4125991at2"/>
<accession>W7J7D0</accession>
<dbReference type="EMBL" id="AYXG01000099">
    <property type="protein sequence ID" value="EWC61964.1"/>
    <property type="molecule type" value="Genomic_DNA"/>
</dbReference>
<name>W7J7D0_9PSEU</name>
<organism evidence="1 2">
    <name type="scientific">Actinokineospora spheciospongiae</name>
    <dbReference type="NCBI Taxonomy" id="909613"/>
    <lineage>
        <taxon>Bacteria</taxon>
        <taxon>Bacillati</taxon>
        <taxon>Actinomycetota</taxon>
        <taxon>Actinomycetes</taxon>
        <taxon>Pseudonocardiales</taxon>
        <taxon>Pseudonocardiaceae</taxon>
        <taxon>Actinokineospora</taxon>
    </lineage>
</organism>
<dbReference type="eggNOG" id="COG3531">
    <property type="taxonomic scope" value="Bacteria"/>
</dbReference>
<evidence type="ECO:0000313" key="1">
    <source>
        <dbReference type="EMBL" id="EWC61964.1"/>
    </source>
</evidence>
<dbReference type="Gene3D" id="3.40.30.10">
    <property type="entry name" value="Glutaredoxin"/>
    <property type="match status" value="1"/>
</dbReference>
<comment type="caution">
    <text evidence="1">The sequence shown here is derived from an EMBL/GenBank/DDBJ whole genome shotgun (WGS) entry which is preliminary data.</text>
</comment>